<name>A0ABQ8K6I6_9APHY</name>
<protein>
    <recommendedName>
        <fullName evidence="3">Secreted protein</fullName>
    </recommendedName>
</protein>
<gene>
    <name evidence="1" type="ORF">C8Q71DRAFT_242131</name>
</gene>
<dbReference type="Proteomes" id="UP000814176">
    <property type="component" value="Unassembled WGS sequence"/>
</dbReference>
<keyword evidence="2" id="KW-1185">Reference proteome</keyword>
<evidence type="ECO:0000313" key="1">
    <source>
        <dbReference type="EMBL" id="KAH9832865.1"/>
    </source>
</evidence>
<proteinExistence type="predicted"/>
<organism evidence="1 2">
    <name type="scientific">Rhodofomes roseus</name>
    <dbReference type="NCBI Taxonomy" id="34475"/>
    <lineage>
        <taxon>Eukaryota</taxon>
        <taxon>Fungi</taxon>
        <taxon>Dikarya</taxon>
        <taxon>Basidiomycota</taxon>
        <taxon>Agaricomycotina</taxon>
        <taxon>Agaricomycetes</taxon>
        <taxon>Polyporales</taxon>
        <taxon>Rhodofomes</taxon>
    </lineage>
</organism>
<evidence type="ECO:0008006" key="3">
    <source>
        <dbReference type="Google" id="ProtNLM"/>
    </source>
</evidence>
<dbReference type="RefSeq" id="XP_047775631.1">
    <property type="nucleotide sequence ID" value="XM_047917241.1"/>
</dbReference>
<reference evidence="1 2" key="1">
    <citation type="journal article" date="2021" name="Environ. Microbiol.">
        <title>Gene family expansions and transcriptome signatures uncover fungal adaptations to wood decay.</title>
        <authorList>
            <person name="Hage H."/>
            <person name="Miyauchi S."/>
            <person name="Viragh M."/>
            <person name="Drula E."/>
            <person name="Min B."/>
            <person name="Chaduli D."/>
            <person name="Navarro D."/>
            <person name="Favel A."/>
            <person name="Norest M."/>
            <person name="Lesage-Meessen L."/>
            <person name="Balint B."/>
            <person name="Merenyi Z."/>
            <person name="de Eugenio L."/>
            <person name="Morin E."/>
            <person name="Martinez A.T."/>
            <person name="Baldrian P."/>
            <person name="Stursova M."/>
            <person name="Martinez M.J."/>
            <person name="Novotny C."/>
            <person name="Magnuson J.K."/>
            <person name="Spatafora J.W."/>
            <person name="Maurice S."/>
            <person name="Pangilinan J."/>
            <person name="Andreopoulos W."/>
            <person name="LaButti K."/>
            <person name="Hundley H."/>
            <person name="Na H."/>
            <person name="Kuo A."/>
            <person name="Barry K."/>
            <person name="Lipzen A."/>
            <person name="Henrissat B."/>
            <person name="Riley R."/>
            <person name="Ahrendt S."/>
            <person name="Nagy L.G."/>
            <person name="Grigoriev I.V."/>
            <person name="Martin F."/>
            <person name="Rosso M.N."/>
        </authorList>
    </citation>
    <scope>NUCLEOTIDE SEQUENCE [LARGE SCALE GENOMIC DNA]</scope>
    <source>
        <strain evidence="1 2">CIRM-BRFM 1785</strain>
    </source>
</reference>
<evidence type="ECO:0000313" key="2">
    <source>
        <dbReference type="Proteomes" id="UP000814176"/>
    </source>
</evidence>
<sequence length="154" mass="16926">MAGLAVNSLQTLLVCRYCRCLFHCDNGSRTSVRNHRNHRVYTSRGVRHYVSSSCFSPCVPASCFFPGTSQGRSDSCTAADFMLTFHASKTDLTTARTHLPSRHVSTHSIRRLSRVCTRWSMQGDHCLRKQRPESGATAPSVTIATAAGLAHQVG</sequence>
<dbReference type="EMBL" id="JADCUA010000020">
    <property type="protein sequence ID" value="KAH9832865.1"/>
    <property type="molecule type" value="Genomic_DNA"/>
</dbReference>
<comment type="caution">
    <text evidence="1">The sequence shown here is derived from an EMBL/GenBank/DDBJ whole genome shotgun (WGS) entry which is preliminary data.</text>
</comment>
<dbReference type="GeneID" id="71997973"/>
<accession>A0ABQ8K6I6</accession>